<keyword evidence="3" id="KW-1185">Reference proteome</keyword>
<dbReference type="InterPro" id="IPR032710">
    <property type="entry name" value="NTF2-like_dom_sf"/>
</dbReference>
<proteinExistence type="predicted"/>
<protein>
    <recommendedName>
        <fullName evidence="5">SnoaL-like domain-containing protein</fullName>
    </recommendedName>
</protein>
<organism evidence="1 4">
    <name type="scientific">Chryseobacterium culicis</name>
    <dbReference type="NCBI Taxonomy" id="680127"/>
    <lineage>
        <taxon>Bacteria</taxon>
        <taxon>Pseudomonadati</taxon>
        <taxon>Bacteroidota</taxon>
        <taxon>Flavobacteriia</taxon>
        <taxon>Flavobacteriales</taxon>
        <taxon>Weeksellaceae</taxon>
        <taxon>Chryseobacterium group</taxon>
        <taxon>Chryseobacterium</taxon>
    </lineage>
</organism>
<evidence type="ECO:0000313" key="1">
    <source>
        <dbReference type="EMBL" id="PRB83646.1"/>
    </source>
</evidence>
<name>A0A2S9CT21_CHRCI</name>
<reference evidence="3 4" key="1">
    <citation type="submission" date="2017-09" db="EMBL/GenBank/DDBJ databases">
        <title>Genomic, metabolic, and phenotypic characteristics of bacterial isolates from the natural microbiome of the model nematode Caenorhabditis elegans.</title>
        <authorList>
            <person name="Zimmermann J."/>
            <person name="Obeng N."/>
            <person name="Yang W."/>
            <person name="Obeng O."/>
            <person name="Kissoyan K."/>
            <person name="Pees B."/>
            <person name="Dirksen P."/>
            <person name="Hoppner M."/>
            <person name="Franke A."/>
            <person name="Rosenstiel P."/>
            <person name="Leippe M."/>
            <person name="Dierking K."/>
            <person name="Kaleta C."/>
            <person name="Schulenburg H."/>
        </authorList>
    </citation>
    <scope>NUCLEOTIDE SEQUENCE [LARGE SCALE GENOMIC DNA]</scope>
    <source>
        <strain evidence="1 4">MYb25</strain>
        <strain evidence="2 3">MYb44</strain>
    </source>
</reference>
<evidence type="ECO:0000313" key="4">
    <source>
        <dbReference type="Proteomes" id="UP000238534"/>
    </source>
</evidence>
<dbReference type="EMBL" id="PCPH01000003">
    <property type="protein sequence ID" value="PRB89888.1"/>
    <property type="molecule type" value="Genomic_DNA"/>
</dbReference>
<evidence type="ECO:0008006" key="5">
    <source>
        <dbReference type="Google" id="ProtNLM"/>
    </source>
</evidence>
<dbReference type="OrthoDB" id="8684708at2"/>
<gene>
    <name evidence="1" type="ORF">CQ022_16245</name>
    <name evidence="2" type="ORF">CQ033_15140</name>
</gene>
<dbReference type="SUPFAM" id="SSF54427">
    <property type="entry name" value="NTF2-like"/>
    <property type="match status" value="1"/>
</dbReference>
<dbReference type="Gene3D" id="3.10.450.50">
    <property type="match status" value="1"/>
</dbReference>
<sequence>MNLPNILQEFLEAQKVFDSTSLSRCFSDHATVFDEGKIYKGKEEIRQWNEKSNNEFQTFFEIQIFSTQENTVQLKINISGSFDGSPILLNFYFRIEEDLIAALAITE</sequence>
<dbReference type="RefSeq" id="WP_105683348.1">
    <property type="nucleotide sequence ID" value="NZ_JBBGZD010000002.1"/>
</dbReference>
<dbReference type="AlphaFoldDB" id="A0A2S9CT21"/>
<accession>A0A2S9CT21</accession>
<comment type="caution">
    <text evidence="1">The sequence shown here is derived from an EMBL/GenBank/DDBJ whole genome shotgun (WGS) entry which is preliminary data.</text>
</comment>
<evidence type="ECO:0000313" key="2">
    <source>
        <dbReference type="EMBL" id="PRB89888.1"/>
    </source>
</evidence>
<dbReference type="EMBL" id="PCPP01000002">
    <property type="protein sequence ID" value="PRB83646.1"/>
    <property type="molecule type" value="Genomic_DNA"/>
</dbReference>
<evidence type="ECO:0000313" key="3">
    <source>
        <dbReference type="Proteomes" id="UP000238325"/>
    </source>
</evidence>
<dbReference type="Proteomes" id="UP000238534">
    <property type="component" value="Unassembled WGS sequence"/>
</dbReference>
<dbReference type="Proteomes" id="UP000238325">
    <property type="component" value="Unassembled WGS sequence"/>
</dbReference>